<dbReference type="RefSeq" id="WP_079418305.1">
    <property type="nucleotide sequence ID" value="NZ_MBTG01000038.1"/>
</dbReference>
<dbReference type="Proteomes" id="UP000190626">
    <property type="component" value="Unassembled WGS sequence"/>
</dbReference>
<dbReference type="OrthoDB" id="2567681at2"/>
<reference evidence="2" key="1">
    <citation type="submission" date="2016-07" db="EMBL/GenBank/DDBJ databases">
        <authorList>
            <person name="Florea S."/>
            <person name="Webb J.S."/>
            <person name="Jaromczyk J."/>
            <person name="Schardl C.L."/>
        </authorList>
    </citation>
    <scope>NUCLEOTIDE SEQUENCE [LARGE SCALE GENOMIC DNA]</scope>
    <source>
        <strain evidence="2">CY1</strain>
    </source>
</reference>
<evidence type="ECO:0000313" key="2">
    <source>
        <dbReference type="Proteomes" id="UP000190626"/>
    </source>
</evidence>
<comment type="caution">
    <text evidence="1">The sequence shown here is derived from an EMBL/GenBank/DDBJ whole genome shotgun (WGS) entry which is preliminary data.</text>
</comment>
<organism evidence="1 2">
    <name type="scientific">Paenibacillus ferrarius</name>
    <dbReference type="NCBI Taxonomy" id="1469647"/>
    <lineage>
        <taxon>Bacteria</taxon>
        <taxon>Bacillati</taxon>
        <taxon>Bacillota</taxon>
        <taxon>Bacilli</taxon>
        <taxon>Bacillales</taxon>
        <taxon>Paenibacillaceae</taxon>
        <taxon>Paenibacillus</taxon>
    </lineage>
</organism>
<sequence>MKKCLEERAGDTIAMQLSVWKSWFHKRKHSDQADSVYTVEQGPAIPEELRDVIDQFFRTYNHFKGARSLQTDTFIREVFYATKQDPKDQRSIEEMEAYIQHKNKQRLRLKSYVIDEYLSLSEHIRMIGVTREFSNNQRNRVLYFIIKEDASWRFHHIARSHHGTVLDKFQVKEQVGFVVGNEKAALLFLTHASSSDATSFMIGDYVHVEGYLEVEQEVSSQLYYRVVRMNRVH</sequence>
<dbReference type="AlphaFoldDB" id="A0A1V4HBF7"/>
<keyword evidence="2" id="KW-1185">Reference proteome</keyword>
<evidence type="ECO:0000313" key="1">
    <source>
        <dbReference type="EMBL" id="OPH49592.1"/>
    </source>
</evidence>
<name>A0A1V4HBF7_9BACL</name>
<protein>
    <submittedName>
        <fullName evidence="1">Uncharacterized protein</fullName>
    </submittedName>
</protein>
<accession>A0A1V4HBF7</accession>
<dbReference type="EMBL" id="MBTG01000038">
    <property type="protein sequence ID" value="OPH49592.1"/>
    <property type="molecule type" value="Genomic_DNA"/>
</dbReference>
<gene>
    <name evidence="1" type="ORF">BC351_36975</name>
</gene>
<proteinExistence type="predicted"/>